<dbReference type="GO" id="GO:0046872">
    <property type="term" value="F:metal ion binding"/>
    <property type="evidence" value="ECO:0007669"/>
    <property type="project" value="UniProtKB-KW"/>
</dbReference>
<dbReference type="InterPro" id="IPR001041">
    <property type="entry name" value="2Fe-2S_ferredoxin-type"/>
</dbReference>
<dbReference type="PANTHER" id="PTHR43112:SF3">
    <property type="entry name" value="FERREDOXIN-2, CHLOROPLASTIC"/>
    <property type="match status" value="1"/>
</dbReference>
<comment type="similarity">
    <text evidence="1">Belongs to the 2Fe2S plant-type ferredoxin family.</text>
</comment>
<dbReference type="CDD" id="cd00207">
    <property type="entry name" value="fer2"/>
    <property type="match status" value="1"/>
</dbReference>
<evidence type="ECO:0000256" key="1">
    <source>
        <dbReference type="ARBA" id="ARBA00007874"/>
    </source>
</evidence>
<keyword evidence="11" id="KW-1185">Reference proteome</keyword>
<keyword evidence="3" id="KW-0001">2Fe-2S</keyword>
<protein>
    <submittedName>
        <fullName evidence="10">2Fe-2S iron-sulfur cluster binding domain-containing protein</fullName>
    </submittedName>
</protein>
<evidence type="ECO:0000256" key="4">
    <source>
        <dbReference type="ARBA" id="ARBA00022723"/>
    </source>
</evidence>
<dbReference type="InterPro" id="IPR036010">
    <property type="entry name" value="2Fe-2S_ferredoxin-like_sf"/>
</dbReference>
<keyword evidence="4" id="KW-0479">Metal-binding</keyword>
<evidence type="ECO:0000256" key="6">
    <source>
        <dbReference type="ARBA" id="ARBA00023004"/>
    </source>
</evidence>
<keyword evidence="5" id="KW-0249">Electron transport</keyword>
<dbReference type="InterPro" id="IPR012675">
    <property type="entry name" value="Beta-grasp_dom_sf"/>
</dbReference>
<dbReference type="RefSeq" id="WP_160553654.1">
    <property type="nucleotide sequence ID" value="NZ_CP047650.1"/>
</dbReference>
<dbReference type="Gene3D" id="3.10.20.30">
    <property type="match status" value="1"/>
</dbReference>
<evidence type="ECO:0000256" key="7">
    <source>
        <dbReference type="ARBA" id="ARBA00023014"/>
    </source>
</evidence>
<feature type="domain" description="2Fe-2S ferredoxin-type" evidence="9">
    <location>
        <begin position="9"/>
        <end position="98"/>
    </location>
</feature>
<proteinExistence type="inferred from homology"/>
<accession>A0A857J9E0</accession>
<evidence type="ECO:0000256" key="3">
    <source>
        <dbReference type="ARBA" id="ARBA00022714"/>
    </source>
</evidence>
<dbReference type="SUPFAM" id="SSF54292">
    <property type="entry name" value="2Fe-2S ferredoxin-like"/>
    <property type="match status" value="1"/>
</dbReference>
<evidence type="ECO:0000256" key="5">
    <source>
        <dbReference type="ARBA" id="ARBA00022982"/>
    </source>
</evidence>
<sequence length="100" mass="10529">MEVKEASPATLRIEPHGWLLPVPAGSTLLMAAEAAGVELASSCRNGTCRSCICLKTAGEVSYRIAWPGLSREEKQEGYVLPCVAYAEGDVALLAPGALRV</sequence>
<dbReference type="Proteomes" id="UP000464787">
    <property type="component" value="Chromosome"/>
</dbReference>
<comment type="cofactor">
    <cofactor evidence="8">
        <name>[2Fe-2S] cluster</name>
        <dbReference type="ChEBI" id="CHEBI:190135"/>
    </cofactor>
</comment>
<reference evidence="10 11" key="1">
    <citation type="submission" date="2020-01" db="EMBL/GenBank/DDBJ databases">
        <title>Genome sequencing of strain KACC 21265.</title>
        <authorList>
            <person name="Heo J."/>
            <person name="Kim S.-J."/>
            <person name="Kim J.-S."/>
            <person name="Hong S.-B."/>
            <person name="Kwon S.-W."/>
        </authorList>
    </citation>
    <scope>NUCLEOTIDE SEQUENCE [LARGE SCALE GENOMIC DNA]</scope>
    <source>
        <strain evidence="10 11">KACC 21265</strain>
    </source>
</reference>
<dbReference type="PROSITE" id="PS51085">
    <property type="entry name" value="2FE2S_FER_2"/>
    <property type="match status" value="1"/>
</dbReference>
<dbReference type="KEGG" id="xyk:GT347_18770"/>
<dbReference type="AlphaFoldDB" id="A0A857J9E0"/>
<dbReference type="Pfam" id="PF00111">
    <property type="entry name" value="Fer2"/>
    <property type="match status" value="1"/>
</dbReference>
<gene>
    <name evidence="10" type="ORF">GT347_18770</name>
</gene>
<name>A0A857J9E0_9BURK</name>
<organism evidence="10 11">
    <name type="scientific">Xylophilus rhododendri</name>
    <dbReference type="NCBI Taxonomy" id="2697032"/>
    <lineage>
        <taxon>Bacteria</taxon>
        <taxon>Pseudomonadati</taxon>
        <taxon>Pseudomonadota</taxon>
        <taxon>Betaproteobacteria</taxon>
        <taxon>Burkholderiales</taxon>
        <taxon>Xylophilus</taxon>
    </lineage>
</organism>
<keyword evidence="2" id="KW-0813">Transport</keyword>
<keyword evidence="6" id="KW-0408">Iron</keyword>
<dbReference type="GO" id="GO:0051537">
    <property type="term" value="F:2 iron, 2 sulfur cluster binding"/>
    <property type="evidence" value="ECO:0007669"/>
    <property type="project" value="UniProtKB-KW"/>
</dbReference>
<evidence type="ECO:0000256" key="2">
    <source>
        <dbReference type="ARBA" id="ARBA00022448"/>
    </source>
</evidence>
<dbReference type="EMBL" id="CP047650">
    <property type="protein sequence ID" value="QHI99843.1"/>
    <property type="molecule type" value="Genomic_DNA"/>
</dbReference>
<evidence type="ECO:0000313" key="11">
    <source>
        <dbReference type="Proteomes" id="UP000464787"/>
    </source>
</evidence>
<evidence type="ECO:0000256" key="8">
    <source>
        <dbReference type="ARBA" id="ARBA00034078"/>
    </source>
</evidence>
<evidence type="ECO:0000259" key="9">
    <source>
        <dbReference type="PROSITE" id="PS51085"/>
    </source>
</evidence>
<dbReference type="PANTHER" id="PTHR43112">
    <property type="entry name" value="FERREDOXIN"/>
    <property type="match status" value="1"/>
</dbReference>
<keyword evidence="7" id="KW-0411">Iron-sulfur</keyword>
<evidence type="ECO:0000313" key="10">
    <source>
        <dbReference type="EMBL" id="QHI99843.1"/>
    </source>
</evidence>